<dbReference type="Proteomes" id="UP000241890">
    <property type="component" value="Unassembled WGS sequence"/>
</dbReference>
<dbReference type="GO" id="GO:0007165">
    <property type="term" value="P:signal transduction"/>
    <property type="evidence" value="ECO:0007669"/>
    <property type="project" value="InterPro"/>
</dbReference>
<dbReference type="Pfam" id="PF00071">
    <property type="entry name" value="Ras"/>
    <property type="match status" value="1"/>
</dbReference>
<dbReference type="SMART" id="SM00173">
    <property type="entry name" value="RAS"/>
    <property type="match status" value="1"/>
</dbReference>
<proteinExistence type="predicted"/>
<organism evidence="3 4">
    <name type="scientific">Hondaea fermentalgiana</name>
    <dbReference type="NCBI Taxonomy" id="2315210"/>
    <lineage>
        <taxon>Eukaryota</taxon>
        <taxon>Sar</taxon>
        <taxon>Stramenopiles</taxon>
        <taxon>Bigyra</taxon>
        <taxon>Labyrinthulomycetes</taxon>
        <taxon>Thraustochytrida</taxon>
        <taxon>Thraustochytriidae</taxon>
        <taxon>Hondaea</taxon>
    </lineage>
</organism>
<reference evidence="3 4" key="1">
    <citation type="submission" date="2017-12" db="EMBL/GenBank/DDBJ databases">
        <title>Sequencing, de novo assembly and annotation of complete genome of a new Thraustochytrid species, strain FCC1311.</title>
        <authorList>
            <person name="Sedici K."/>
            <person name="Godart F."/>
            <person name="Aiese Cigliano R."/>
            <person name="Sanseverino W."/>
            <person name="Barakat M."/>
            <person name="Ortet P."/>
            <person name="Marechal E."/>
            <person name="Cagnac O."/>
            <person name="Amato A."/>
        </authorList>
    </citation>
    <scope>NUCLEOTIDE SEQUENCE [LARGE SCALE GENOMIC DNA]</scope>
</reference>
<dbReference type="SMART" id="SM00175">
    <property type="entry name" value="RAB"/>
    <property type="match status" value="1"/>
</dbReference>
<comment type="caution">
    <text evidence="3">The sequence shown here is derived from an EMBL/GenBank/DDBJ whole genome shotgun (WGS) entry which is preliminary data.</text>
</comment>
<dbReference type="Gene3D" id="3.40.50.300">
    <property type="entry name" value="P-loop containing nucleotide triphosphate hydrolases"/>
    <property type="match status" value="1"/>
</dbReference>
<dbReference type="InterPro" id="IPR020849">
    <property type="entry name" value="Small_GTPase_Ras-type"/>
</dbReference>
<dbReference type="PANTHER" id="PTHR24070">
    <property type="entry name" value="RAS, DI-RAS, AND RHEB FAMILY MEMBERS OF SMALL GTPASE SUPERFAMILY"/>
    <property type="match status" value="1"/>
</dbReference>
<keyword evidence="2" id="KW-0342">GTP-binding</keyword>
<dbReference type="InterPro" id="IPR027417">
    <property type="entry name" value="P-loop_NTPase"/>
</dbReference>
<dbReference type="AlphaFoldDB" id="A0A2R5G2X8"/>
<dbReference type="PROSITE" id="PS51419">
    <property type="entry name" value="RAB"/>
    <property type="match status" value="1"/>
</dbReference>
<evidence type="ECO:0000256" key="1">
    <source>
        <dbReference type="ARBA" id="ARBA00022741"/>
    </source>
</evidence>
<dbReference type="PRINTS" id="PR00449">
    <property type="entry name" value="RASTRNSFRMNG"/>
</dbReference>
<evidence type="ECO:0000313" key="4">
    <source>
        <dbReference type="Proteomes" id="UP000241890"/>
    </source>
</evidence>
<name>A0A2R5G2X8_9STRA</name>
<dbReference type="OrthoDB" id="5976022at2759"/>
<dbReference type="InterPro" id="IPR005225">
    <property type="entry name" value="Small_GTP-bd"/>
</dbReference>
<dbReference type="EMBL" id="BEYU01000009">
    <property type="protein sequence ID" value="GBG24885.1"/>
    <property type="molecule type" value="Genomic_DNA"/>
</dbReference>
<keyword evidence="1" id="KW-0547">Nucleotide-binding</keyword>
<dbReference type="InParanoid" id="A0A2R5G2X8"/>
<dbReference type="SMART" id="SM00174">
    <property type="entry name" value="RHO"/>
    <property type="match status" value="1"/>
</dbReference>
<accession>A0A2R5G2X8</accession>
<dbReference type="PROSITE" id="PS51421">
    <property type="entry name" value="RAS"/>
    <property type="match status" value="1"/>
</dbReference>
<dbReference type="InterPro" id="IPR001806">
    <property type="entry name" value="Small_GTPase"/>
</dbReference>
<dbReference type="NCBIfam" id="TIGR00231">
    <property type="entry name" value="small_GTP"/>
    <property type="match status" value="1"/>
</dbReference>
<gene>
    <name evidence="3" type="ORF">FCC1311_011032</name>
</gene>
<evidence type="ECO:0000256" key="2">
    <source>
        <dbReference type="ARBA" id="ARBA00023134"/>
    </source>
</evidence>
<dbReference type="GO" id="GO:0005525">
    <property type="term" value="F:GTP binding"/>
    <property type="evidence" value="ECO:0007669"/>
    <property type="project" value="UniProtKB-KW"/>
</dbReference>
<dbReference type="SUPFAM" id="SSF52540">
    <property type="entry name" value="P-loop containing nucleoside triphosphate hydrolases"/>
    <property type="match status" value="1"/>
</dbReference>
<dbReference type="PROSITE" id="PS51420">
    <property type="entry name" value="RHO"/>
    <property type="match status" value="1"/>
</dbReference>
<dbReference type="GO" id="GO:0016020">
    <property type="term" value="C:membrane"/>
    <property type="evidence" value="ECO:0007669"/>
    <property type="project" value="InterPro"/>
</dbReference>
<keyword evidence="4" id="KW-1185">Reference proteome</keyword>
<sequence length="282" mass="31310">MLSESETFRVFVRRNNNAPSDKRAFVEVSTRMSFKKFLKAGGKKLGIKATRCFAPTAGGGFNEITFIDELRKDDEVILSEGEGFHGDHSGPGSAGQEVFVSVLGAGGVGKSALTLRFVRDFFVQDWDPTIEDAYRKTVNVDSKLCTLSVLDTAGQEDFESLRHQWMMDKDGYVFVYSVDKKQSLDELDPFFNLYKHINGTDFRVPIILVANKKDITDLDPNKREVTIAEGRKKAAEYGAIHVETSAATGERVADVFERLILEVRKRKAPSKPAGLGSKCAIL</sequence>
<dbReference type="GO" id="GO:0003924">
    <property type="term" value="F:GTPase activity"/>
    <property type="evidence" value="ECO:0007669"/>
    <property type="project" value="InterPro"/>
</dbReference>
<evidence type="ECO:0000313" key="3">
    <source>
        <dbReference type="EMBL" id="GBG24885.1"/>
    </source>
</evidence>
<dbReference type="CDD" id="cd00876">
    <property type="entry name" value="Ras"/>
    <property type="match status" value="1"/>
</dbReference>
<protein>
    <submittedName>
        <fullName evidence="3">Ras-like protein</fullName>
    </submittedName>
</protein>